<dbReference type="SUPFAM" id="SSF52540">
    <property type="entry name" value="P-loop containing nucleoside triphosphate hydrolases"/>
    <property type="match status" value="1"/>
</dbReference>
<evidence type="ECO:0000256" key="8">
    <source>
        <dbReference type="SAM" id="Phobius"/>
    </source>
</evidence>
<keyword evidence="4" id="KW-0813">Transport</keyword>
<accession>A0A3E3EGP7</accession>
<dbReference type="PANTHER" id="PTHR24221:SF654">
    <property type="entry name" value="ATP-BINDING CASSETTE SUB-FAMILY B MEMBER 6"/>
    <property type="match status" value="1"/>
</dbReference>
<name>A0A3E3EGP7_9FIRM</name>
<dbReference type="InterPro" id="IPR005074">
    <property type="entry name" value="Peptidase_C39"/>
</dbReference>
<feature type="transmembrane region" description="Helical" evidence="8">
    <location>
        <begin position="197"/>
        <end position="217"/>
    </location>
</feature>
<keyword evidence="2 8" id="KW-0812">Transmembrane</keyword>
<feature type="transmembrane region" description="Helical" evidence="8">
    <location>
        <begin position="163"/>
        <end position="185"/>
    </location>
</feature>
<dbReference type="Pfam" id="PF00005">
    <property type="entry name" value="ABC_tran"/>
    <property type="match status" value="1"/>
</dbReference>
<comment type="caution">
    <text evidence="12">The sequence shown here is derived from an EMBL/GenBank/DDBJ whole genome shotgun (WGS) entry which is preliminary data.</text>
</comment>
<keyword evidence="12" id="KW-0547">Nucleotide-binding</keyword>
<reference evidence="12 13" key="1">
    <citation type="submission" date="2018-08" db="EMBL/GenBank/DDBJ databases">
        <title>A genome reference for cultivated species of the human gut microbiota.</title>
        <authorList>
            <person name="Zou Y."/>
            <person name="Xue W."/>
            <person name="Luo G."/>
        </authorList>
    </citation>
    <scope>NUCLEOTIDE SEQUENCE [LARGE SCALE GENOMIC DNA]</scope>
    <source>
        <strain evidence="12 13">OM06-4</strain>
    </source>
</reference>
<evidence type="ECO:0000256" key="5">
    <source>
        <dbReference type="ARBA" id="ARBA00022989"/>
    </source>
</evidence>
<dbReference type="Gene3D" id="3.90.70.10">
    <property type="entry name" value="Cysteine proteinases"/>
    <property type="match status" value="1"/>
</dbReference>
<evidence type="ECO:0000313" key="13">
    <source>
        <dbReference type="Proteomes" id="UP000261032"/>
    </source>
</evidence>
<organism evidence="12 13">
    <name type="scientific">Thomasclavelia ramosa</name>
    <dbReference type="NCBI Taxonomy" id="1547"/>
    <lineage>
        <taxon>Bacteria</taxon>
        <taxon>Bacillati</taxon>
        <taxon>Bacillota</taxon>
        <taxon>Erysipelotrichia</taxon>
        <taxon>Erysipelotrichales</taxon>
        <taxon>Coprobacillaceae</taxon>
        <taxon>Thomasclavelia</taxon>
    </lineage>
</organism>
<feature type="transmembrane region" description="Helical" evidence="8">
    <location>
        <begin position="273"/>
        <end position="296"/>
    </location>
</feature>
<dbReference type="PROSITE" id="PS50893">
    <property type="entry name" value="ABC_TRANSPORTER_2"/>
    <property type="match status" value="1"/>
</dbReference>
<dbReference type="PROSITE" id="PS50929">
    <property type="entry name" value="ABC_TM1F"/>
    <property type="match status" value="1"/>
</dbReference>
<evidence type="ECO:0000256" key="3">
    <source>
        <dbReference type="ARBA" id="ARBA00022807"/>
    </source>
</evidence>
<dbReference type="InterPro" id="IPR027417">
    <property type="entry name" value="P-loop_NTPase"/>
</dbReference>
<keyword evidence="3" id="KW-0378">Hydrolase</keyword>
<keyword evidence="3" id="KW-0788">Thiol protease</keyword>
<dbReference type="InterPro" id="IPR003439">
    <property type="entry name" value="ABC_transporter-like_ATP-bd"/>
</dbReference>
<dbReference type="GO" id="GO:0006508">
    <property type="term" value="P:proteolysis"/>
    <property type="evidence" value="ECO:0007669"/>
    <property type="project" value="InterPro"/>
</dbReference>
<dbReference type="PROSITE" id="PS50990">
    <property type="entry name" value="PEPTIDASE_C39"/>
    <property type="match status" value="1"/>
</dbReference>
<keyword evidence="7" id="KW-0080">Bacteriocin transport</keyword>
<evidence type="ECO:0000256" key="6">
    <source>
        <dbReference type="ARBA" id="ARBA00023136"/>
    </source>
</evidence>
<dbReference type="InterPro" id="IPR036640">
    <property type="entry name" value="ABC1_TM_sf"/>
</dbReference>
<dbReference type="GO" id="GO:0015031">
    <property type="term" value="P:protein transport"/>
    <property type="evidence" value="ECO:0007669"/>
    <property type="project" value="UniProtKB-KW"/>
</dbReference>
<feature type="domain" description="ABC transporter" evidence="9">
    <location>
        <begin position="474"/>
        <end position="680"/>
    </location>
</feature>
<keyword evidence="12" id="KW-0067">ATP-binding</keyword>
<comment type="subcellular location">
    <subcellularLocation>
        <location evidence="1">Cell membrane</location>
        <topology evidence="1">Multi-pass membrane protein</topology>
    </subcellularLocation>
</comment>
<evidence type="ECO:0000256" key="1">
    <source>
        <dbReference type="ARBA" id="ARBA00004651"/>
    </source>
</evidence>
<feature type="transmembrane region" description="Helical" evidence="8">
    <location>
        <begin position="388"/>
        <end position="407"/>
    </location>
</feature>
<dbReference type="Gene3D" id="1.20.1560.10">
    <property type="entry name" value="ABC transporter type 1, transmembrane domain"/>
    <property type="match status" value="1"/>
</dbReference>
<keyword evidence="3" id="KW-0645">Protease</keyword>
<dbReference type="GO" id="GO:0005524">
    <property type="term" value="F:ATP binding"/>
    <property type="evidence" value="ECO:0007669"/>
    <property type="project" value="UniProtKB-KW"/>
</dbReference>
<dbReference type="GO" id="GO:0043213">
    <property type="term" value="P:bacteriocin transport"/>
    <property type="evidence" value="ECO:0007669"/>
    <property type="project" value="UniProtKB-KW"/>
</dbReference>
<dbReference type="InterPro" id="IPR011527">
    <property type="entry name" value="ABC1_TM_dom"/>
</dbReference>
<keyword evidence="4" id="KW-0653">Protein transport</keyword>
<feature type="transmembrane region" description="Helical" evidence="8">
    <location>
        <begin position="419"/>
        <end position="441"/>
    </location>
</feature>
<feature type="domain" description="ABC transmembrane type-1" evidence="10">
    <location>
        <begin position="171"/>
        <end position="440"/>
    </location>
</feature>
<protein>
    <submittedName>
        <fullName evidence="12">ATP-binding cassette domain-containing protein</fullName>
    </submittedName>
</protein>
<feature type="transmembrane region" description="Helical" evidence="8">
    <location>
        <begin position="302"/>
        <end position="321"/>
    </location>
</feature>
<dbReference type="PANTHER" id="PTHR24221">
    <property type="entry name" value="ATP-BINDING CASSETTE SUB-FAMILY B"/>
    <property type="match status" value="1"/>
</dbReference>
<feature type="domain" description="Peptidase C39" evidence="11">
    <location>
        <begin position="9"/>
        <end position="132"/>
    </location>
</feature>
<evidence type="ECO:0000256" key="2">
    <source>
        <dbReference type="ARBA" id="ARBA00022692"/>
    </source>
</evidence>
<evidence type="ECO:0000256" key="7">
    <source>
        <dbReference type="ARBA" id="ARBA00043264"/>
    </source>
</evidence>
<dbReference type="GO" id="GO:0140359">
    <property type="term" value="F:ABC-type transporter activity"/>
    <property type="evidence" value="ECO:0007669"/>
    <property type="project" value="InterPro"/>
</dbReference>
<dbReference type="GO" id="GO:0005886">
    <property type="term" value="C:plasma membrane"/>
    <property type="evidence" value="ECO:0007669"/>
    <property type="project" value="UniProtKB-SubCell"/>
</dbReference>
<dbReference type="Pfam" id="PF00664">
    <property type="entry name" value="ABC_membrane"/>
    <property type="match status" value="1"/>
</dbReference>
<evidence type="ECO:0000259" key="9">
    <source>
        <dbReference type="PROSITE" id="PS50893"/>
    </source>
</evidence>
<dbReference type="AlphaFoldDB" id="A0A3E3EGP7"/>
<keyword evidence="5 8" id="KW-1133">Transmembrane helix</keyword>
<dbReference type="Gene3D" id="3.40.50.300">
    <property type="entry name" value="P-loop containing nucleotide triphosphate hydrolases"/>
    <property type="match status" value="1"/>
</dbReference>
<dbReference type="Proteomes" id="UP000261032">
    <property type="component" value="Unassembled WGS sequence"/>
</dbReference>
<evidence type="ECO:0000256" key="4">
    <source>
        <dbReference type="ARBA" id="ARBA00022927"/>
    </source>
</evidence>
<proteinExistence type="predicted"/>
<dbReference type="EMBL" id="QUSL01000002">
    <property type="protein sequence ID" value="RGD87095.1"/>
    <property type="molecule type" value="Genomic_DNA"/>
</dbReference>
<dbReference type="GO" id="GO:0016887">
    <property type="term" value="F:ATP hydrolysis activity"/>
    <property type="evidence" value="ECO:0007669"/>
    <property type="project" value="InterPro"/>
</dbReference>
<dbReference type="Pfam" id="PF03412">
    <property type="entry name" value="Peptidase_C39"/>
    <property type="match status" value="1"/>
</dbReference>
<evidence type="ECO:0000313" key="12">
    <source>
        <dbReference type="EMBL" id="RGD87095.1"/>
    </source>
</evidence>
<sequence length="680" mass="79772">MFKYPIYKQDNNYSCGAYCIKMILKYYHLDIEIKEIKERCKVTNEGISVYGIIKCFESYHLDAKAYQSDLNTLLKETKSPCIIHLLNGELTHYVVLYRATKKYLLIGDPAHGLTKRTKESIEKDYTGICICIHHVGRYRVSSRHQEQSFISFIILHLKNNYCYIIRLVAKAILISCCSVLGSYYFQGLVDQINGMNYIMILIFTGVFMIISGIRIMINFQRKQLEIEIQRYLNQEYVNKSVVNMLYLPFSYYYRNQEGVLLTKVQNLFQLSDFFIHFYMALFVDLILIIGLLSALILFSMNLALVVIAFLSIITIVTIKWLKIVNGLNKQIVVNQEIMNQGHLEYLKNIYNSHHFFLKKFIKEKLNYLFEEYNYSLYQRDSELNKLNFISETLIQLLSFGVVLLASFHYKKGSISVGDIIFFYMLVSYMIEPMFNVIAFIIKKDEILILYERYKEIIPNRSEKKQKIRGRISKISFDHISYSYGYSKPILQHLDLQIERSLWLKGDTGVGKSTLLKLLMKYDELLKGHIYINGIDLMNIDTNSLYRKIIYLDRKPVFYHESLRFNLILNSKEEELMEKLLKIFGLNYYLDRLDLIIETDGQPLSSGQAQIVMLIRAIIKKPEVLILDEALCNIDDYKAKKIISYIHDNLPNTIMIIVAHQTKLVNELFDCAIIRDGKIYK</sequence>
<keyword evidence="6 8" id="KW-0472">Membrane</keyword>
<dbReference type="SUPFAM" id="SSF90123">
    <property type="entry name" value="ABC transporter transmembrane region"/>
    <property type="match status" value="1"/>
</dbReference>
<gene>
    <name evidence="12" type="ORF">DXB93_02715</name>
</gene>
<dbReference type="RefSeq" id="WP_117580412.1">
    <property type="nucleotide sequence ID" value="NZ_JAJBNH010000004.1"/>
</dbReference>
<dbReference type="GO" id="GO:0008234">
    <property type="term" value="F:cysteine-type peptidase activity"/>
    <property type="evidence" value="ECO:0007669"/>
    <property type="project" value="UniProtKB-KW"/>
</dbReference>
<evidence type="ECO:0000259" key="10">
    <source>
        <dbReference type="PROSITE" id="PS50929"/>
    </source>
</evidence>
<dbReference type="GO" id="GO:0034040">
    <property type="term" value="F:ATPase-coupled lipid transmembrane transporter activity"/>
    <property type="evidence" value="ECO:0007669"/>
    <property type="project" value="TreeGrafter"/>
</dbReference>
<dbReference type="InterPro" id="IPR039421">
    <property type="entry name" value="Type_1_exporter"/>
</dbReference>
<evidence type="ECO:0000259" key="11">
    <source>
        <dbReference type="PROSITE" id="PS50990"/>
    </source>
</evidence>